<gene>
    <name evidence="4" type="primary">LOC125777174</name>
</gene>
<dbReference type="Pfam" id="PF10545">
    <property type="entry name" value="MADF_DNA_bdg"/>
    <property type="match status" value="1"/>
</dbReference>
<name>A0ABM3JDU7_BACDO</name>
<evidence type="ECO:0000313" key="3">
    <source>
        <dbReference type="Proteomes" id="UP001652620"/>
    </source>
</evidence>
<dbReference type="InterPro" id="IPR039353">
    <property type="entry name" value="TF_Adf1"/>
</dbReference>
<feature type="region of interest" description="Disordered" evidence="1">
    <location>
        <begin position="181"/>
        <end position="202"/>
    </location>
</feature>
<organism evidence="3 4">
    <name type="scientific">Bactrocera dorsalis</name>
    <name type="common">Oriental fruit fly</name>
    <name type="synonym">Dacus dorsalis</name>
    <dbReference type="NCBI Taxonomy" id="27457"/>
    <lineage>
        <taxon>Eukaryota</taxon>
        <taxon>Metazoa</taxon>
        <taxon>Ecdysozoa</taxon>
        <taxon>Arthropoda</taxon>
        <taxon>Hexapoda</taxon>
        <taxon>Insecta</taxon>
        <taxon>Pterygota</taxon>
        <taxon>Neoptera</taxon>
        <taxon>Endopterygota</taxon>
        <taxon>Diptera</taxon>
        <taxon>Brachycera</taxon>
        <taxon>Muscomorpha</taxon>
        <taxon>Tephritoidea</taxon>
        <taxon>Tephritidae</taxon>
        <taxon>Bactrocera</taxon>
        <taxon>Bactrocera</taxon>
    </lineage>
</organism>
<evidence type="ECO:0000313" key="4">
    <source>
        <dbReference type="RefSeq" id="XP_049307400.1"/>
    </source>
</evidence>
<dbReference type="GeneID" id="125777174"/>
<dbReference type="SMART" id="SM00595">
    <property type="entry name" value="MADF"/>
    <property type="match status" value="1"/>
</dbReference>
<dbReference type="Proteomes" id="UP001652620">
    <property type="component" value="Chromosome 3"/>
</dbReference>
<protein>
    <submittedName>
        <fullName evidence="4">Uncharacterized protein LOC125777174</fullName>
    </submittedName>
</protein>
<dbReference type="InterPro" id="IPR006578">
    <property type="entry name" value="MADF-dom"/>
</dbReference>
<keyword evidence="3" id="KW-1185">Reference proteome</keyword>
<dbReference type="PANTHER" id="PTHR12243:SF67">
    <property type="entry name" value="COREPRESSOR OF PANGOLIN, ISOFORM A-RELATED"/>
    <property type="match status" value="1"/>
</dbReference>
<feature type="domain" description="MADF" evidence="2">
    <location>
        <begin position="3"/>
        <end position="93"/>
    </location>
</feature>
<proteinExistence type="predicted"/>
<reference evidence="4" key="1">
    <citation type="submission" date="2025-08" db="UniProtKB">
        <authorList>
            <consortium name="RefSeq"/>
        </authorList>
    </citation>
    <scope>IDENTIFICATION</scope>
    <source>
        <tissue evidence="4">Adult</tissue>
    </source>
</reference>
<dbReference type="PROSITE" id="PS51029">
    <property type="entry name" value="MADF"/>
    <property type="match status" value="1"/>
</dbReference>
<dbReference type="RefSeq" id="XP_049307400.1">
    <property type="nucleotide sequence ID" value="XM_049451443.1"/>
</dbReference>
<accession>A0ABM3JDU7</accession>
<evidence type="ECO:0000256" key="1">
    <source>
        <dbReference type="SAM" id="MobiDB-lite"/>
    </source>
</evidence>
<evidence type="ECO:0000259" key="2">
    <source>
        <dbReference type="PROSITE" id="PS51029"/>
    </source>
</evidence>
<sequence length="202" mass="23800">MNKFIEKVRNKECLWNLPHPDYHNRNKIRKAWEEVEKECGLEAGSGAKEWRNLKDSYRRELRKENVVASGSAAMPHSKWTHFKDMCFLQDIMESRSMPGNLINETSCDELVELDDEDKSETPESIKLMQPTPKKLKKKLTESSAFLELEEKKLKLLEKSNDKEDDDYHFLMSFKKYMKNMGEEKKLSHKNAGGSVRHHVRQR</sequence>
<dbReference type="PANTHER" id="PTHR12243">
    <property type="entry name" value="MADF DOMAIN TRANSCRIPTION FACTOR"/>
    <property type="match status" value="1"/>
</dbReference>